<protein>
    <recommendedName>
        <fullName evidence="7">Tetratricopeptide repeat protein</fullName>
    </recommendedName>
</protein>
<gene>
    <name evidence="5" type="ORF">N5A56_005015</name>
</gene>
<evidence type="ECO:0000256" key="3">
    <source>
        <dbReference type="PROSITE-ProRule" id="PRU00339"/>
    </source>
</evidence>
<dbReference type="PROSITE" id="PS50005">
    <property type="entry name" value="TPR"/>
    <property type="match status" value="2"/>
</dbReference>
<dbReference type="SMART" id="SM00028">
    <property type="entry name" value="TPR"/>
    <property type="match status" value="3"/>
</dbReference>
<evidence type="ECO:0000256" key="4">
    <source>
        <dbReference type="SAM" id="SignalP"/>
    </source>
</evidence>
<evidence type="ECO:0000313" key="5">
    <source>
        <dbReference type="EMBL" id="MDD7913817.1"/>
    </source>
</evidence>
<evidence type="ECO:0000313" key="6">
    <source>
        <dbReference type="Proteomes" id="UP001151478"/>
    </source>
</evidence>
<name>A0ABT5S950_9FLAO</name>
<feature type="signal peptide" evidence="4">
    <location>
        <begin position="1"/>
        <end position="20"/>
    </location>
</feature>
<reference evidence="5" key="1">
    <citation type="submission" date="2023-02" db="EMBL/GenBank/DDBJ databases">
        <title>Polaribacter ponticola sp. nov., isolated from seawater.</title>
        <authorList>
            <person name="Baek J.H."/>
            <person name="Kim J.M."/>
            <person name="Choi D.G."/>
            <person name="Jeon C.O."/>
        </authorList>
    </citation>
    <scope>NUCLEOTIDE SEQUENCE</scope>
    <source>
        <strain evidence="5">MSW5</strain>
    </source>
</reference>
<dbReference type="PANTHER" id="PTHR44858">
    <property type="entry name" value="TETRATRICOPEPTIDE REPEAT PROTEIN 6"/>
    <property type="match status" value="1"/>
</dbReference>
<proteinExistence type="predicted"/>
<evidence type="ECO:0000256" key="2">
    <source>
        <dbReference type="ARBA" id="ARBA00022803"/>
    </source>
</evidence>
<dbReference type="Gene3D" id="1.25.40.10">
    <property type="entry name" value="Tetratricopeptide repeat domain"/>
    <property type="match status" value="1"/>
</dbReference>
<accession>A0ABT5S950</accession>
<comment type="caution">
    <text evidence="5">The sequence shown here is derived from an EMBL/GenBank/DDBJ whole genome shotgun (WGS) entry which is preliminary data.</text>
</comment>
<feature type="repeat" description="TPR" evidence="3">
    <location>
        <begin position="251"/>
        <end position="284"/>
    </location>
</feature>
<feature type="chain" id="PRO_5045210332" description="Tetratricopeptide repeat protein" evidence="4">
    <location>
        <begin position="21"/>
        <end position="364"/>
    </location>
</feature>
<evidence type="ECO:0000256" key="1">
    <source>
        <dbReference type="ARBA" id="ARBA00022737"/>
    </source>
</evidence>
<evidence type="ECO:0008006" key="7">
    <source>
        <dbReference type="Google" id="ProtNLM"/>
    </source>
</evidence>
<dbReference type="InterPro" id="IPR011990">
    <property type="entry name" value="TPR-like_helical_dom_sf"/>
</dbReference>
<keyword evidence="6" id="KW-1185">Reference proteome</keyword>
<keyword evidence="2 3" id="KW-0802">TPR repeat</keyword>
<dbReference type="PANTHER" id="PTHR44858:SF1">
    <property type="entry name" value="UDP-N-ACETYLGLUCOSAMINE--PEPTIDE N-ACETYLGLUCOSAMINYLTRANSFERASE SPINDLY-RELATED"/>
    <property type="match status" value="1"/>
</dbReference>
<dbReference type="Proteomes" id="UP001151478">
    <property type="component" value="Unassembled WGS sequence"/>
</dbReference>
<dbReference type="SUPFAM" id="SSF48452">
    <property type="entry name" value="TPR-like"/>
    <property type="match status" value="1"/>
</dbReference>
<sequence>MKIKILFFLFGLNSIFTAFGQTTYNNPLGFTMEFDKTWRRLPKEVLYEKTVMIKDLMEYKSNIQYDACFQKSGNADMDYPYILFKNYYSTTTKKEEIEKLKKYYTDKFGVNQVLENLETEKVKMNLEIGKTYFNEKKQLLIFTYNLDLNIKGKLIGMIAFYIGKSATLQILCYTYADEFKYDQEEFLDIINSIKDNGMQTKMSDYLKNHDQATKYYNEGLKYSDNGNRKKAVDYYTLAIDLYPQEDSYQISEAYYNRGYNKRKMDNLTGAISDYTKAIEFRPHYYKAFNNRGFANLLLENYENAIKDFTSVIKYDNYQTEFTNMALGNRGIAKLNINQNGCADLKKAIKEGNDKIKSIYKEHCE</sequence>
<organism evidence="5 6">
    <name type="scientific">Polaribacter ponticola</name>
    <dbReference type="NCBI Taxonomy" id="2978475"/>
    <lineage>
        <taxon>Bacteria</taxon>
        <taxon>Pseudomonadati</taxon>
        <taxon>Bacteroidota</taxon>
        <taxon>Flavobacteriia</taxon>
        <taxon>Flavobacteriales</taxon>
        <taxon>Flavobacteriaceae</taxon>
    </lineage>
</organism>
<dbReference type="RefSeq" id="WP_265724498.1">
    <property type="nucleotide sequence ID" value="NZ_JAOSLC020000003.1"/>
</dbReference>
<dbReference type="Pfam" id="PF13181">
    <property type="entry name" value="TPR_8"/>
    <property type="match status" value="3"/>
</dbReference>
<feature type="repeat" description="TPR" evidence="3">
    <location>
        <begin position="212"/>
        <end position="245"/>
    </location>
</feature>
<dbReference type="InterPro" id="IPR019734">
    <property type="entry name" value="TPR_rpt"/>
</dbReference>
<keyword evidence="4" id="KW-0732">Signal</keyword>
<dbReference type="EMBL" id="JAOSLC020000003">
    <property type="protein sequence ID" value="MDD7913817.1"/>
    <property type="molecule type" value="Genomic_DNA"/>
</dbReference>
<keyword evidence="1" id="KW-0677">Repeat</keyword>
<dbReference type="InterPro" id="IPR050498">
    <property type="entry name" value="Ycf3"/>
</dbReference>